<evidence type="ECO:0000256" key="1">
    <source>
        <dbReference type="SAM" id="MobiDB-lite"/>
    </source>
</evidence>
<keyword evidence="3" id="KW-1185">Reference proteome</keyword>
<dbReference type="InterPro" id="IPR010736">
    <property type="entry name" value="SHIPPO-rpt"/>
</dbReference>
<dbReference type="InParanoid" id="A2EPC1"/>
<dbReference type="VEuPathDB" id="TrichDB:TVAGG3_0679620"/>
<evidence type="ECO:0008006" key="4">
    <source>
        <dbReference type="Google" id="ProtNLM"/>
    </source>
</evidence>
<dbReference type="KEGG" id="tva:4763372"/>
<dbReference type="OrthoDB" id="445580at2759"/>
<evidence type="ECO:0000313" key="2">
    <source>
        <dbReference type="EMBL" id="EAY05506.1"/>
    </source>
</evidence>
<dbReference type="RefSeq" id="XP_001317729.1">
    <property type="nucleotide sequence ID" value="XM_001317694.1"/>
</dbReference>
<evidence type="ECO:0000313" key="3">
    <source>
        <dbReference type="Proteomes" id="UP000001542"/>
    </source>
</evidence>
<dbReference type="VEuPathDB" id="TrichDB:TVAG_080980"/>
<feature type="compositionally biased region" description="Basic and acidic residues" evidence="1">
    <location>
        <begin position="365"/>
        <end position="377"/>
    </location>
</feature>
<reference evidence="2" key="1">
    <citation type="submission" date="2006-10" db="EMBL/GenBank/DDBJ databases">
        <authorList>
            <person name="Amadeo P."/>
            <person name="Zhao Q."/>
            <person name="Wortman J."/>
            <person name="Fraser-Liggett C."/>
            <person name="Carlton J."/>
        </authorList>
    </citation>
    <scope>NUCLEOTIDE SEQUENCE</scope>
    <source>
        <strain evidence="2">G3</strain>
    </source>
</reference>
<reference evidence="2" key="2">
    <citation type="journal article" date="2007" name="Science">
        <title>Draft genome sequence of the sexually transmitted pathogen Trichomonas vaginalis.</title>
        <authorList>
            <person name="Carlton J.M."/>
            <person name="Hirt R.P."/>
            <person name="Silva J.C."/>
            <person name="Delcher A.L."/>
            <person name="Schatz M."/>
            <person name="Zhao Q."/>
            <person name="Wortman J.R."/>
            <person name="Bidwell S.L."/>
            <person name="Alsmark U.C.M."/>
            <person name="Besteiro S."/>
            <person name="Sicheritz-Ponten T."/>
            <person name="Noel C.J."/>
            <person name="Dacks J.B."/>
            <person name="Foster P.G."/>
            <person name="Simillion C."/>
            <person name="Van de Peer Y."/>
            <person name="Miranda-Saavedra D."/>
            <person name="Barton G.J."/>
            <person name="Westrop G.D."/>
            <person name="Mueller S."/>
            <person name="Dessi D."/>
            <person name="Fiori P.L."/>
            <person name="Ren Q."/>
            <person name="Paulsen I."/>
            <person name="Zhang H."/>
            <person name="Bastida-Corcuera F.D."/>
            <person name="Simoes-Barbosa A."/>
            <person name="Brown M.T."/>
            <person name="Hayes R.D."/>
            <person name="Mukherjee M."/>
            <person name="Okumura C.Y."/>
            <person name="Schneider R."/>
            <person name="Smith A.J."/>
            <person name="Vanacova S."/>
            <person name="Villalvazo M."/>
            <person name="Haas B.J."/>
            <person name="Pertea M."/>
            <person name="Feldblyum T.V."/>
            <person name="Utterback T.R."/>
            <person name="Shu C.L."/>
            <person name="Osoegawa K."/>
            <person name="de Jong P.J."/>
            <person name="Hrdy I."/>
            <person name="Horvathova L."/>
            <person name="Zubacova Z."/>
            <person name="Dolezal P."/>
            <person name="Malik S.B."/>
            <person name="Logsdon J.M. Jr."/>
            <person name="Henze K."/>
            <person name="Gupta A."/>
            <person name="Wang C.C."/>
            <person name="Dunne R.L."/>
            <person name="Upcroft J.A."/>
            <person name="Upcroft P."/>
            <person name="White O."/>
            <person name="Salzberg S.L."/>
            <person name="Tang P."/>
            <person name="Chiu C.-H."/>
            <person name="Lee Y.-S."/>
            <person name="Embley T.M."/>
            <person name="Coombs G.H."/>
            <person name="Mottram J.C."/>
            <person name="Tachezy J."/>
            <person name="Fraser-Liggett C.M."/>
            <person name="Johnson P.J."/>
        </authorList>
    </citation>
    <scope>NUCLEOTIDE SEQUENCE [LARGE SCALE GENOMIC DNA]</scope>
    <source>
        <strain evidence="2">G3</strain>
    </source>
</reference>
<dbReference type="InterPro" id="IPR051291">
    <property type="entry name" value="CIMAP"/>
</dbReference>
<dbReference type="EMBL" id="DS113447">
    <property type="protein sequence ID" value="EAY05506.1"/>
    <property type="molecule type" value="Genomic_DNA"/>
</dbReference>
<name>A2EPC1_TRIV3</name>
<gene>
    <name evidence="2" type="ORF">TVAG_080980</name>
</gene>
<protein>
    <recommendedName>
        <fullName evidence="4">Outer dense fiber protein 3</fullName>
    </recommendedName>
</protein>
<feature type="region of interest" description="Disordered" evidence="1">
    <location>
        <begin position="365"/>
        <end position="388"/>
    </location>
</feature>
<dbReference type="PANTHER" id="PTHR21580:SF28">
    <property type="entry name" value="BOREALIN N-TERMINAL DOMAIN-CONTAINING PROTEIN-RELATED"/>
    <property type="match status" value="1"/>
</dbReference>
<sequence length="417" mass="45385">MTSTETVIHIIKSKSHQPGPDQYKTERAFGSDAPKFTIKGRPKDRQDETPGPQYQALKSTVGEGPKFSFHGRPKDSKLDQSPGPDYVPPAFGKGSQASSFHMRKDPKTDAKNTNPGPGEYVIPSTIGAGGHKYTMKARVFPRDGPESAAPGPSAYTPNYDATMPKVRQNTIGSHLTIRTGDKNPTPGPGEYVVPSSLSKRTSCFHSRRPEEKVDSSPGPAAYEYQSQIGKGARKCIIHDRIEQKTKTLDVPINAIPSKFGTEGRKTVFHARTEMHKPEATSGPDYVPPAFGSGSAKYSFGNRRDISKRTTSAMTPGPGAYDLGTTIGKGKRYTMRGREKAGSEAAVTPGPADYVPDYDKLLKGRRSEIGRRLPEPKSDTTNAGFNMLPEMRGPMITIGRKDYLDVVPGKNYALPDEK</sequence>
<dbReference type="Pfam" id="PF07004">
    <property type="entry name" value="SHIPPO-rpt"/>
    <property type="match status" value="4"/>
</dbReference>
<dbReference type="Proteomes" id="UP000001542">
    <property type="component" value="Unassembled WGS sequence"/>
</dbReference>
<organism evidence="2 3">
    <name type="scientific">Trichomonas vaginalis (strain ATCC PRA-98 / G3)</name>
    <dbReference type="NCBI Taxonomy" id="412133"/>
    <lineage>
        <taxon>Eukaryota</taxon>
        <taxon>Metamonada</taxon>
        <taxon>Parabasalia</taxon>
        <taxon>Trichomonadida</taxon>
        <taxon>Trichomonadidae</taxon>
        <taxon>Trichomonas</taxon>
    </lineage>
</organism>
<feature type="compositionally biased region" description="Polar residues" evidence="1">
    <location>
        <begin position="195"/>
        <end position="204"/>
    </location>
</feature>
<dbReference type="AlphaFoldDB" id="A2EPC1"/>
<proteinExistence type="predicted"/>
<feature type="region of interest" description="Disordered" evidence="1">
    <location>
        <begin position="1"/>
        <end position="221"/>
    </location>
</feature>
<dbReference type="PANTHER" id="PTHR21580">
    <property type="entry name" value="SHIPPO-1-RELATED"/>
    <property type="match status" value="1"/>
</dbReference>
<accession>A2EPC1</accession>